<dbReference type="EMBL" id="CAADRA010005787">
    <property type="protein sequence ID" value="VFT92661.1"/>
    <property type="molecule type" value="Genomic_DNA"/>
</dbReference>
<gene>
    <name evidence="3" type="primary">Aste57867_15874</name>
    <name evidence="2" type="ORF">As57867_015818</name>
    <name evidence="3" type="ORF">ASTE57867_15874</name>
</gene>
<organism evidence="3 4">
    <name type="scientific">Aphanomyces stellatus</name>
    <dbReference type="NCBI Taxonomy" id="120398"/>
    <lineage>
        <taxon>Eukaryota</taxon>
        <taxon>Sar</taxon>
        <taxon>Stramenopiles</taxon>
        <taxon>Oomycota</taxon>
        <taxon>Saprolegniomycetes</taxon>
        <taxon>Saprolegniales</taxon>
        <taxon>Verrucalvaceae</taxon>
        <taxon>Aphanomyces</taxon>
    </lineage>
</organism>
<sequence length="117" mass="12817">MARQDQGRKCQPNHGIPLRDVIAMMRAFETYGRVLTGQVNVSSDACKSVEVDDDEDYDVTTFHLAPLRISLLGRTNELGNDDDDDTSSDTSDVSDISSVNSVEAKSPPKTTPPNINF</sequence>
<dbReference type="Proteomes" id="UP000332933">
    <property type="component" value="Unassembled WGS sequence"/>
</dbReference>
<reference evidence="3 4" key="1">
    <citation type="submission" date="2019-03" db="EMBL/GenBank/DDBJ databases">
        <authorList>
            <person name="Gaulin E."/>
            <person name="Dumas B."/>
        </authorList>
    </citation>
    <scope>NUCLEOTIDE SEQUENCE [LARGE SCALE GENOMIC DNA]</scope>
    <source>
        <strain evidence="3">CBS 568.67</strain>
    </source>
</reference>
<feature type="region of interest" description="Disordered" evidence="1">
    <location>
        <begin position="73"/>
        <end position="117"/>
    </location>
</feature>
<name>A0A485L4G0_9STRA</name>
<accession>A0A485L4G0</accession>
<evidence type="ECO:0000256" key="1">
    <source>
        <dbReference type="SAM" id="MobiDB-lite"/>
    </source>
</evidence>
<feature type="compositionally biased region" description="Low complexity" evidence="1">
    <location>
        <begin position="88"/>
        <end position="101"/>
    </location>
</feature>
<keyword evidence="4" id="KW-1185">Reference proteome</keyword>
<evidence type="ECO:0000313" key="3">
    <source>
        <dbReference type="EMBL" id="VFT92661.1"/>
    </source>
</evidence>
<reference evidence="2" key="2">
    <citation type="submission" date="2019-06" db="EMBL/GenBank/DDBJ databases">
        <title>Genomics analysis of Aphanomyces spp. identifies a new class of oomycete effector associated with host adaptation.</title>
        <authorList>
            <person name="Gaulin E."/>
        </authorList>
    </citation>
    <scope>NUCLEOTIDE SEQUENCE</scope>
    <source>
        <strain evidence="2">CBS 578.67</strain>
    </source>
</reference>
<evidence type="ECO:0000313" key="2">
    <source>
        <dbReference type="EMBL" id="KAF0693128.1"/>
    </source>
</evidence>
<dbReference type="EMBL" id="VJMH01005766">
    <property type="protein sequence ID" value="KAF0693128.1"/>
    <property type="molecule type" value="Genomic_DNA"/>
</dbReference>
<dbReference type="AlphaFoldDB" id="A0A485L4G0"/>
<protein>
    <submittedName>
        <fullName evidence="3">Aste57867_15874 protein</fullName>
    </submittedName>
</protein>
<evidence type="ECO:0000313" key="4">
    <source>
        <dbReference type="Proteomes" id="UP000332933"/>
    </source>
</evidence>
<proteinExistence type="predicted"/>